<keyword evidence="1" id="KW-0999">Mitochondrion inner membrane</keyword>
<dbReference type="EMBL" id="JW879459">
    <property type="protein sequence ID" value="AFP11976.1"/>
    <property type="molecule type" value="mRNA"/>
</dbReference>
<comment type="subunit">
    <text evidence="1">Heterohexamer.</text>
</comment>
<evidence type="ECO:0000313" key="4">
    <source>
        <dbReference type="EMBL" id="AFP11976.1"/>
    </source>
</evidence>
<dbReference type="GO" id="GO:0005743">
    <property type="term" value="C:mitochondrial inner membrane"/>
    <property type="evidence" value="ECO:0007669"/>
    <property type="project" value="UniProtKB-SubCell"/>
</dbReference>
<keyword evidence="1" id="KW-0472">Membrane</keyword>
<evidence type="ECO:0000256" key="2">
    <source>
        <dbReference type="SAM" id="MobiDB-lite"/>
    </source>
</evidence>
<comment type="similarity">
    <text evidence="1">Belongs to the small Tim family.</text>
</comment>
<comment type="subcellular location">
    <subcellularLocation>
        <location evidence="1">Mitochondrion inner membrane</location>
        <topology evidence="1">Peripheral membrane protein</topology>
        <orientation evidence="1">Intermembrane side</orientation>
    </subcellularLocation>
</comment>
<dbReference type="SUPFAM" id="SSF144122">
    <property type="entry name" value="Tim10-like"/>
    <property type="match status" value="1"/>
</dbReference>
<evidence type="ECO:0000259" key="3">
    <source>
        <dbReference type="Pfam" id="PF02953"/>
    </source>
</evidence>
<dbReference type="AlphaFoldDB" id="V9LHG0"/>
<keyword evidence="1" id="KW-0143">Chaperone</keyword>
<accession>V9LHG0</accession>
<keyword evidence="1" id="KW-0496">Mitochondrion</keyword>
<comment type="domain">
    <text evidence="1">The twin CX3C motif contains 4 conserved Cys residues that form 2 disulfide bonds in the mitochondrial intermembrane space.</text>
</comment>
<dbReference type="Gene3D" id="1.10.287.810">
    <property type="entry name" value="Mitochondrial import inner membrane translocase subunit tim13 like domains"/>
    <property type="match status" value="1"/>
</dbReference>
<dbReference type="GO" id="GO:0015031">
    <property type="term" value="P:protein transport"/>
    <property type="evidence" value="ECO:0007669"/>
    <property type="project" value="UniProtKB-KW"/>
</dbReference>
<keyword evidence="1" id="KW-0813">Transport</keyword>
<keyword evidence="1" id="KW-0811">Translocation</keyword>
<dbReference type="Pfam" id="PF02953">
    <property type="entry name" value="zf-Tim10_DDP"/>
    <property type="match status" value="1"/>
</dbReference>
<feature type="domain" description="Tim10-like" evidence="3">
    <location>
        <begin position="32"/>
        <end position="92"/>
    </location>
</feature>
<feature type="compositionally biased region" description="Low complexity" evidence="2">
    <location>
        <begin position="1"/>
        <end position="13"/>
    </location>
</feature>
<name>V9LHG0_CALMI</name>
<keyword evidence="1" id="KW-1015">Disulfide bond</keyword>
<proteinExistence type="evidence at transcript level"/>
<evidence type="ECO:0000256" key="1">
    <source>
        <dbReference type="RuleBase" id="RU367043"/>
    </source>
</evidence>
<keyword evidence="1" id="KW-0653">Protein transport</keyword>
<organism evidence="4">
    <name type="scientific">Callorhinchus milii</name>
    <name type="common">Ghost shark</name>
    <dbReference type="NCBI Taxonomy" id="7868"/>
    <lineage>
        <taxon>Eukaryota</taxon>
        <taxon>Metazoa</taxon>
        <taxon>Chordata</taxon>
        <taxon>Craniata</taxon>
        <taxon>Vertebrata</taxon>
        <taxon>Chondrichthyes</taxon>
        <taxon>Holocephali</taxon>
        <taxon>Chimaeriformes</taxon>
        <taxon>Callorhinchidae</taxon>
        <taxon>Callorhinchus</taxon>
    </lineage>
</organism>
<sequence>MEDWASGGDWASGSGSGGDPAGQAELSRLQEMVAAEQQKAQFQLQVHTFTDVCWEKCVDRLTARLDSRTEGCLVSCVDRFVDTTLAITNRFGQMIQKGGH</sequence>
<dbReference type="InterPro" id="IPR004217">
    <property type="entry name" value="Tim10-like"/>
</dbReference>
<feature type="region of interest" description="Disordered" evidence="2">
    <location>
        <begin position="1"/>
        <end position="23"/>
    </location>
</feature>
<reference evidence="4" key="1">
    <citation type="journal article" date="2014" name="Nature">
        <title>Elephant shark genome provides unique insights into gnathostome evolution.</title>
        <authorList>
            <consortium name="International Elephant Shark Genome Sequencing Consortium"/>
            <person name="Venkatesh B."/>
            <person name="Lee A.P."/>
            <person name="Ravi V."/>
            <person name="Maurya A.K."/>
            <person name="Lian M.M."/>
            <person name="Swann J.B."/>
            <person name="Ohta Y."/>
            <person name="Flajnik M.F."/>
            <person name="Sutoh Y."/>
            <person name="Kasahara M."/>
            <person name="Hoon S."/>
            <person name="Gangu V."/>
            <person name="Roy S.W."/>
            <person name="Irimia M."/>
            <person name="Korzh V."/>
            <person name="Kondrychyn I."/>
            <person name="Lim Z.W."/>
            <person name="Tay B.H."/>
            <person name="Tohari S."/>
            <person name="Kong K.W."/>
            <person name="Ho S."/>
            <person name="Lorente-Galdos B."/>
            <person name="Quilez J."/>
            <person name="Marques-Bonet T."/>
            <person name="Raney B.J."/>
            <person name="Ingham P.W."/>
            <person name="Tay A."/>
            <person name="Hillier L.W."/>
            <person name="Minx P."/>
            <person name="Boehm T."/>
            <person name="Wilson R.K."/>
            <person name="Brenner S."/>
            <person name="Warren W.C."/>
        </authorList>
    </citation>
    <scope>NUCLEOTIDE SEQUENCE</scope>
    <source>
        <tissue evidence="4">Liver</tissue>
    </source>
</reference>
<dbReference type="InterPro" id="IPR035427">
    <property type="entry name" value="Tim10-like_dom_sf"/>
</dbReference>
<protein>
    <recommendedName>
        <fullName evidence="1">Mitochondrial import inner membrane translocase subunit</fullName>
    </recommendedName>
</protein>
<comment type="function">
    <text evidence="1">Mitochondrial intermembrane chaperone that participates in the import and insertion of some multi-pass transmembrane proteins into the mitochondrial inner membrane. Also required for the transfer of beta-barrel precursors from the TOM complex to the sorting and assembly machinery (SAM complex) of the outer membrane. Acts as a chaperone-like protein that protects the hydrophobic precursors from aggregation and guide them through the mitochondrial intermembrane space.</text>
</comment>